<gene>
    <name evidence="2" type="ORF">FALBO_11926</name>
</gene>
<feature type="compositionally biased region" description="Basic and acidic residues" evidence="1">
    <location>
        <begin position="77"/>
        <end position="87"/>
    </location>
</feature>
<proteinExistence type="predicted"/>
<dbReference type="AlphaFoldDB" id="A0A8H4L501"/>
<evidence type="ECO:0000313" key="2">
    <source>
        <dbReference type="EMBL" id="KAF4461289.1"/>
    </source>
</evidence>
<comment type="caution">
    <text evidence="2">The sequence shown here is derived from an EMBL/GenBank/DDBJ whole genome shotgun (WGS) entry which is preliminary data.</text>
</comment>
<sequence length="287" mass="32443">MKDEFHILEAEMVEDVDLNELFPRAPARHTELPPSAEFLIPADEIIEDSDLDLLSDEIEDAPLRAPSTSVDEDETSDSEKDQDHETSEDNWEPETATTDQYTFTTGIVTDDDAIPYKMPLPAHVKVTGEALGIETEVPTYLELILSLVKQSTLKQKLVTFISQKPAQPDVSLVPLDPFDGVQDRKDWDTHCPRLKQRLDKFCKEIEEVSRGEVDIPAMAAPSGPLRPQMTFVWHYPTSTSRNCRYSHVTDPGNPCIRVQKVKIGMNPSVLTFDTIPFRSKYNPKAKY</sequence>
<accession>A0A8H4L501</accession>
<reference evidence="2 3" key="1">
    <citation type="submission" date="2020-01" db="EMBL/GenBank/DDBJ databases">
        <title>Identification and distribution of gene clusters putatively required for synthesis of sphingolipid metabolism inhibitors in phylogenetically diverse species of the filamentous fungus Fusarium.</title>
        <authorList>
            <person name="Kim H.-S."/>
            <person name="Busman M."/>
            <person name="Brown D.W."/>
            <person name="Divon H."/>
            <person name="Uhlig S."/>
            <person name="Proctor R.H."/>
        </authorList>
    </citation>
    <scope>NUCLEOTIDE SEQUENCE [LARGE SCALE GENOMIC DNA]</scope>
    <source>
        <strain evidence="2 3">NRRL 20459</strain>
    </source>
</reference>
<evidence type="ECO:0000313" key="3">
    <source>
        <dbReference type="Proteomes" id="UP000554235"/>
    </source>
</evidence>
<feature type="region of interest" description="Disordered" evidence="1">
    <location>
        <begin position="60"/>
        <end position="99"/>
    </location>
</feature>
<dbReference type="OrthoDB" id="5050747at2759"/>
<keyword evidence="3" id="KW-1185">Reference proteome</keyword>
<protein>
    <submittedName>
        <fullName evidence="2">Uncharacterized protein</fullName>
    </submittedName>
</protein>
<name>A0A8H4L501_9HYPO</name>
<evidence type="ECO:0000256" key="1">
    <source>
        <dbReference type="SAM" id="MobiDB-lite"/>
    </source>
</evidence>
<dbReference type="Proteomes" id="UP000554235">
    <property type="component" value="Unassembled WGS sequence"/>
</dbReference>
<organism evidence="2 3">
    <name type="scientific">Fusarium albosuccineum</name>
    <dbReference type="NCBI Taxonomy" id="1237068"/>
    <lineage>
        <taxon>Eukaryota</taxon>
        <taxon>Fungi</taxon>
        <taxon>Dikarya</taxon>
        <taxon>Ascomycota</taxon>
        <taxon>Pezizomycotina</taxon>
        <taxon>Sordariomycetes</taxon>
        <taxon>Hypocreomycetidae</taxon>
        <taxon>Hypocreales</taxon>
        <taxon>Nectriaceae</taxon>
        <taxon>Fusarium</taxon>
        <taxon>Fusarium decemcellulare species complex</taxon>
    </lineage>
</organism>
<dbReference type="EMBL" id="JAADYS010001749">
    <property type="protein sequence ID" value="KAF4461289.1"/>
    <property type="molecule type" value="Genomic_DNA"/>
</dbReference>